<accession>A0A4Y8R766</accession>
<evidence type="ECO:0000256" key="3">
    <source>
        <dbReference type="ARBA" id="ARBA00023125"/>
    </source>
</evidence>
<dbReference type="OrthoDB" id="9800103at2"/>
<dbReference type="SMART" id="SM00857">
    <property type="entry name" value="Resolvase"/>
    <property type="match status" value="1"/>
</dbReference>
<comment type="caution">
    <text evidence="9">The sequence shown here is derived from an EMBL/GenBank/DDBJ whole genome shotgun (WGS) entry which is preliminary data.</text>
</comment>
<protein>
    <submittedName>
        <fullName evidence="9">Recombinase family protein</fullName>
    </submittedName>
</protein>
<dbReference type="PROSITE" id="PS51736">
    <property type="entry name" value="RECOMBINASES_3"/>
    <property type="match status" value="1"/>
</dbReference>
<evidence type="ECO:0000313" key="10">
    <source>
        <dbReference type="Proteomes" id="UP000298179"/>
    </source>
</evidence>
<keyword evidence="2" id="KW-0229">DNA integration</keyword>
<organism evidence="9 10">
    <name type="scientific">Jiella endophytica</name>
    <dbReference type="NCBI Taxonomy" id="2558362"/>
    <lineage>
        <taxon>Bacteria</taxon>
        <taxon>Pseudomonadati</taxon>
        <taxon>Pseudomonadota</taxon>
        <taxon>Alphaproteobacteria</taxon>
        <taxon>Hyphomicrobiales</taxon>
        <taxon>Aurantimonadaceae</taxon>
        <taxon>Jiella</taxon>
    </lineage>
</organism>
<dbReference type="GO" id="GO:0000150">
    <property type="term" value="F:DNA strand exchange activity"/>
    <property type="evidence" value="ECO:0007669"/>
    <property type="project" value="InterPro"/>
</dbReference>
<dbReference type="EMBL" id="SOZD01000019">
    <property type="protein sequence ID" value="TFF17230.1"/>
    <property type="molecule type" value="Genomic_DNA"/>
</dbReference>
<keyword evidence="3" id="KW-0238">DNA-binding</keyword>
<dbReference type="InterPro" id="IPR006119">
    <property type="entry name" value="Resolv_N"/>
</dbReference>
<comment type="similarity">
    <text evidence="1">Belongs to the site-specific recombinase resolvase family.</text>
</comment>
<dbReference type="Proteomes" id="UP000298179">
    <property type="component" value="Unassembled WGS sequence"/>
</dbReference>
<dbReference type="GO" id="GO:0003677">
    <property type="term" value="F:DNA binding"/>
    <property type="evidence" value="ECO:0007669"/>
    <property type="project" value="UniProtKB-KW"/>
</dbReference>
<dbReference type="SUPFAM" id="SSF46689">
    <property type="entry name" value="Homeodomain-like"/>
    <property type="match status" value="1"/>
</dbReference>
<name>A0A4Y8R766_9HYPH</name>
<dbReference type="AlphaFoldDB" id="A0A4Y8R766"/>
<evidence type="ECO:0000256" key="5">
    <source>
        <dbReference type="PIRSR" id="PIRSR606118-50"/>
    </source>
</evidence>
<feature type="region of interest" description="Disordered" evidence="7">
    <location>
        <begin position="143"/>
        <end position="165"/>
    </location>
</feature>
<dbReference type="PROSITE" id="PS00398">
    <property type="entry name" value="RECOMBINASES_2"/>
    <property type="match status" value="1"/>
</dbReference>
<dbReference type="InterPro" id="IPR050639">
    <property type="entry name" value="SSR_resolvase"/>
</dbReference>
<evidence type="ECO:0000256" key="4">
    <source>
        <dbReference type="ARBA" id="ARBA00023172"/>
    </source>
</evidence>
<evidence type="ECO:0000256" key="6">
    <source>
        <dbReference type="PROSITE-ProRule" id="PRU10137"/>
    </source>
</evidence>
<dbReference type="InterPro" id="IPR009057">
    <property type="entry name" value="Homeodomain-like_sf"/>
</dbReference>
<dbReference type="PROSITE" id="PS00397">
    <property type="entry name" value="RECOMBINASES_1"/>
    <property type="match status" value="1"/>
</dbReference>
<proteinExistence type="inferred from homology"/>
<dbReference type="CDD" id="cd03768">
    <property type="entry name" value="SR_ResInv"/>
    <property type="match status" value="1"/>
</dbReference>
<evidence type="ECO:0000259" key="8">
    <source>
        <dbReference type="PROSITE" id="PS51736"/>
    </source>
</evidence>
<dbReference type="Pfam" id="PF00239">
    <property type="entry name" value="Resolvase"/>
    <property type="match status" value="1"/>
</dbReference>
<evidence type="ECO:0000313" key="9">
    <source>
        <dbReference type="EMBL" id="TFF17230.1"/>
    </source>
</evidence>
<dbReference type="Gene3D" id="1.10.10.60">
    <property type="entry name" value="Homeodomain-like"/>
    <property type="match status" value="1"/>
</dbReference>
<dbReference type="Pfam" id="PF02796">
    <property type="entry name" value="HTH_7"/>
    <property type="match status" value="1"/>
</dbReference>
<dbReference type="InterPro" id="IPR006120">
    <property type="entry name" value="Resolvase_HTH_dom"/>
</dbReference>
<dbReference type="PANTHER" id="PTHR30461">
    <property type="entry name" value="DNA-INVERTASE FROM LAMBDOID PROPHAGE"/>
    <property type="match status" value="1"/>
</dbReference>
<dbReference type="SUPFAM" id="SSF53041">
    <property type="entry name" value="Resolvase-like"/>
    <property type="match status" value="1"/>
</dbReference>
<reference evidence="9 10" key="1">
    <citation type="submission" date="2019-03" db="EMBL/GenBank/DDBJ databases">
        <title>Jiella endophytica sp. nov., a novel endophytic bacterium isolated from root of Ficus microcarpa Linn. f.</title>
        <authorList>
            <person name="Tuo L."/>
        </authorList>
    </citation>
    <scope>NUCLEOTIDE SEQUENCE [LARGE SCALE GENOMIC DNA]</scope>
    <source>
        <strain evidence="9 10">CBS5Q-3</strain>
    </source>
</reference>
<keyword evidence="4" id="KW-0233">DNA recombination</keyword>
<feature type="domain" description="Resolvase/invertase-type recombinase catalytic" evidence="8">
    <location>
        <begin position="9"/>
        <end position="143"/>
    </location>
</feature>
<keyword evidence="10" id="KW-1185">Reference proteome</keyword>
<dbReference type="CDD" id="cd00569">
    <property type="entry name" value="HTH_Hin_like"/>
    <property type="match status" value="1"/>
</dbReference>
<evidence type="ECO:0000256" key="7">
    <source>
        <dbReference type="SAM" id="MobiDB-lite"/>
    </source>
</evidence>
<gene>
    <name evidence="9" type="ORF">E3C22_24165</name>
</gene>
<dbReference type="PANTHER" id="PTHR30461:SF26">
    <property type="entry name" value="RESOLVASE HOMOLOG YNEB"/>
    <property type="match status" value="1"/>
</dbReference>
<dbReference type="GO" id="GO:0015074">
    <property type="term" value="P:DNA integration"/>
    <property type="evidence" value="ECO:0007669"/>
    <property type="project" value="UniProtKB-KW"/>
</dbReference>
<evidence type="ECO:0000256" key="2">
    <source>
        <dbReference type="ARBA" id="ARBA00022908"/>
    </source>
</evidence>
<sequence>MDKSRAPIRSFGYARVSTVGQTLEAQLEELHGAGCTIVFREKVSGAKADRKELMKLLTTLGPGDELVVTRIDRLARSTFDMFAIVKRIVDAGARFRSLAQPWADTDDSTGRLMLAILGGLADVERDLIKTRTAEGRARAKARGVKMGRRPKLTPAQKAEALERKANGEPHMSIARSFNVSNQTIGRLRP</sequence>
<dbReference type="InterPro" id="IPR036162">
    <property type="entry name" value="Resolvase-like_N_sf"/>
</dbReference>
<dbReference type="InterPro" id="IPR006118">
    <property type="entry name" value="Recombinase_CS"/>
</dbReference>
<dbReference type="RefSeq" id="WP_134764456.1">
    <property type="nucleotide sequence ID" value="NZ_SOZD01000019.1"/>
</dbReference>
<feature type="active site" description="O-(5'-phospho-DNA)-serine intermediate" evidence="5 6">
    <location>
        <position position="17"/>
    </location>
</feature>
<evidence type="ECO:0000256" key="1">
    <source>
        <dbReference type="ARBA" id="ARBA00009913"/>
    </source>
</evidence>
<dbReference type="Gene3D" id="3.40.50.1390">
    <property type="entry name" value="Resolvase, N-terminal catalytic domain"/>
    <property type="match status" value="1"/>
</dbReference>